<evidence type="ECO:0000313" key="4">
    <source>
        <dbReference type="Proteomes" id="UP000728106"/>
    </source>
</evidence>
<keyword evidence="1" id="KW-0812">Transmembrane</keyword>
<sequence length="185" mass="22239">MDKSVYTHNEYQQLINKLNEVTTAKRFWIGSVWRRSARVFGAVVILKVLLAFLTMLDTHRNLTSFIYVFNLFGTLMLWLLPVSIASWCWLFYKAKTALQELNSYWMTYEDNQLVSNEFDHVNRYQLMIEFSDVFAGWNKRGGWQLVRFEDVEQPYKTFWRVRHSFSWAFYIAKHGVHLSRQISQR</sequence>
<protein>
    <submittedName>
        <fullName evidence="3">Uncharacterized protein</fullName>
    </submittedName>
</protein>
<reference evidence="3 4" key="2">
    <citation type="journal article" date="2021" name="Int. J. Food Microbiol.">
        <title>Safety demonstration of a microbial species for use in the food chain: Weissella confusa.</title>
        <authorList>
            <person name="Bourdichon F."/>
            <person name="Patrone V."/>
            <person name="Fontana A."/>
            <person name="Milani G."/>
            <person name="Morelli L."/>
        </authorList>
    </citation>
    <scope>NUCLEOTIDE SEQUENCE [LARGE SCALE GENOMIC DNA]</scope>
    <source>
        <strain evidence="2">CCUG 30943</strain>
        <strain evidence="3 4">CCUG 43002</strain>
    </source>
</reference>
<evidence type="ECO:0000313" key="3">
    <source>
        <dbReference type="EMBL" id="MBJ7639619.1"/>
    </source>
</evidence>
<keyword evidence="1" id="KW-0472">Membrane</keyword>
<reference evidence="3" key="1">
    <citation type="submission" date="2020-02" db="EMBL/GenBank/DDBJ databases">
        <authorList>
            <person name="Fontana A."/>
            <person name="Patrone V."/>
            <person name="Morelli L."/>
        </authorList>
    </citation>
    <scope>NUCLEOTIDE SEQUENCE</scope>
    <source>
        <strain evidence="2">CCUG 30943</strain>
        <strain evidence="3">CCUG 43002</strain>
    </source>
</reference>
<dbReference type="RefSeq" id="WP_003607993.1">
    <property type="nucleotide sequence ID" value="NZ_ALXH01000125.1"/>
</dbReference>
<keyword evidence="4" id="KW-1185">Reference proteome</keyword>
<accession>A0A4Z0RMG5</accession>
<gene>
    <name evidence="3" type="ORF">HAU20_09560</name>
    <name evidence="2" type="ORF">HAU43_01635</name>
</gene>
<dbReference type="EMBL" id="JAAOCX010000002">
    <property type="protein sequence ID" value="MBJ7631807.1"/>
    <property type="molecule type" value="Genomic_DNA"/>
</dbReference>
<evidence type="ECO:0000256" key="1">
    <source>
        <dbReference type="SAM" id="Phobius"/>
    </source>
</evidence>
<organism evidence="3 4">
    <name type="scientific">Weissella confusa</name>
    <name type="common">Lactobacillus confusus</name>
    <dbReference type="NCBI Taxonomy" id="1583"/>
    <lineage>
        <taxon>Bacteria</taxon>
        <taxon>Bacillati</taxon>
        <taxon>Bacillota</taxon>
        <taxon>Bacilli</taxon>
        <taxon>Lactobacillales</taxon>
        <taxon>Lactobacillaceae</taxon>
        <taxon>Weissella</taxon>
    </lineage>
</organism>
<dbReference type="Proteomes" id="UP000808038">
    <property type="component" value="Unassembled WGS sequence"/>
</dbReference>
<comment type="caution">
    <text evidence="3">The sequence shown here is derived from an EMBL/GenBank/DDBJ whole genome shotgun (WGS) entry which is preliminary data.</text>
</comment>
<keyword evidence="1" id="KW-1133">Transmembrane helix</keyword>
<feature type="transmembrane region" description="Helical" evidence="1">
    <location>
        <begin position="68"/>
        <end position="92"/>
    </location>
</feature>
<feature type="transmembrane region" description="Helical" evidence="1">
    <location>
        <begin position="36"/>
        <end position="56"/>
    </location>
</feature>
<dbReference type="AlphaFoldDB" id="A0A4Z0RMG5"/>
<dbReference type="EMBL" id="JAAOCP010000013">
    <property type="protein sequence ID" value="MBJ7639619.1"/>
    <property type="molecule type" value="Genomic_DNA"/>
</dbReference>
<dbReference type="Proteomes" id="UP000728106">
    <property type="component" value="Unassembled WGS sequence"/>
</dbReference>
<evidence type="ECO:0000313" key="2">
    <source>
        <dbReference type="EMBL" id="MBJ7631807.1"/>
    </source>
</evidence>
<name>A0A4Z0RMG5_WEICO</name>
<proteinExistence type="predicted"/>